<keyword evidence="2" id="KW-0732">Signal</keyword>
<protein>
    <submittedName>
        <fullName evidence="3">Tetratricopeptide repeat protein</fullName>
    </submittedName>
</protein>
<keyword evidence="4" id="KW-1185">Reference proteome</keyword>
<feature type="repeat" description="TPR" evidence="1">
    <location>
        <begin position="135"/>
        <end position="168"/>
    </location>
</feature>
<keyword evidence="1" id="KW-0802">TPR repeat</keyword>
<evidence type="ECO:0000256" key="1">
    <source>
        <dbReference type="PROSITE-ProRule" id="PRU00339"/>
    </source>
</evidence>
<dbReference type="Gene3D" id="1.25.40.10">
    <property type="entry name" value="Tetratricopeptide repeat domain"/>
    <property type="match status" value="1"/>
</dbReference>
<gene>
    <name evidence="3" type="ORF">NG821_04505</name>
</gene>
<evidence type="ECO:0000256" key="2">
    <source>
        <dbReference type="SAM" id="SignalP"/>
    </source>
</evidence>
<dbReference type="Proteomes" id="UP001204015">
    <property type="component" value="Unassembled WGS sequence"/>
</dbReference>
<dbReference type="Pfam" id="PF13414">
    <property type="entry name" value="TPR_11"/>
    <property type="match status" value="1"/>
</dbReference>
<dbReference type="SUPFAM" id="SSF48452">
    <property type="entry name" value="TPR-like"/>
    <property type="match status" value="1"/>
</dbReference>
<dbReference type="EMBL" id="JAMXLY010000011">
    <property type="protein sequence ID" value="MCO6025106.1"/>
    <property type="molecule type" value="Genomic_DNA"/>
</dbReference>
<accession>A0ABT1BVL3</accession>
<comment type="caution">
    <text evidence="3">The sequence shown here is derived from an EMBL/GenBank/DDBJ whole genome shotgun (WGS) entry which is preliminary data.</text>
</comment>
<dbReference type="InterPro" id="IPR011990">
    <property type="entry name" value="TPR-like_helical_dom_sf"/>
</dbReference>
<proteinExistence type="predicted"/>
<dbReference type="PROSITE" id="PS50005">
    <property type="entry name" value="TPR"/>
    <property type="match status" value="1"/>
</dbReference>
<organism evidence="3 4">
    <name type="scientific">Segatella cerevisiae</name>
    <dbReference type="NCBI Taxonomy" id="2053716"/>
    <lineage>
        <taxon>Bacteria</taxon>
        <taxon>Pseudomonadati</taxon>
        <taxon>Bacteroidota</taxon>
        <taxon>Bacteroidia</taxon>
        <taxon>Bacteroidales</taxon>
        <taxon>Prevotellaceae</taxon>
        <taxon>Segatella</taxon>
    </lineage>
</organism>
<dbReference type="InterPro" id="IPR019734">
    <property type="entry name" value="TPR_rpt"/>
</dbReference>
<dbReference type="SUPFAM" id="SSF81901">
    <property type="entry name" value="HCP-like"/>
    <property type="match status" value="1"/>
</dbReference>
<feature type="chain" id="PRO_5046231380" evidence="2">
    <location>
        <begin position="20"/>
        <end position="255"/>
    </location>
</feature>
<name>A0ABT1BVL3_9BACT</name>
<evidence type="ECO:0000313" key="4">
    <source>
        <dbReference type="Proteomes" id="UP001204015"/>
    </source>
</evidence>
<sequence length="255" mass="29263">MKKALVPFFLIFCILSLGAQEKFSVPKTAQEALEGSRRAYKKGFYNLAEYYADYAIKDSSIAEQAAKLKIGCMEHLMKNSADSAKFITAALELHKMDPKDPAFLKPIVDYYSFPGRSEKLESFINGEIHDNPTDKDIWALKGEIQMQKHQWDEAISTYQQTIKLDSSFVEAIYNLGICYSSKALDLKDSLQNDRGKLNKDNMKRVLAEFENSKVYLEKASMMDPKCETVDWRRALYQAYYVLGEKKKARRVKSLL</sequence>
<evidence type="ECO:0000313" key="3">
    <source>
        <dbReference type="EMBL" id="MCO6025106.1"/>
    </source>
</evidence>
<feature type="signal peptide" evidence="2">
    <location>
        <begin position="1"/>
        <end position="19"/>
    </location>
</feature>
<dbReference type="RefSeq" id="WP_252760469.1">
    <property type="nucleotide sequence ID" value="NZ_JAMXLY010000011.1"/>
</dbReference>
<reference evidence="3 4" key="1">
    <citation type="submission" date="2022-06" db="EMBL/GenBank/DDBJ databases">
        <title>A taxonomic note on the genus Prevotella: Description of four novel genera and emended description of the genera Hallella and Xylanibacter.</title>
        <authorList>
            <person name="Hitch T.C.A."/>
        </authorList>
    </citation>
    <scope>NUCLEOTIDE SEQUENCE [LARGE SCALE GENOMIC DNA]</scope>
    <source>
        <strain evidence="3 4">DSM 100619</strain>
    </source>
</reference>